<reference evidence="8" key="1">
    <citation type="submission" date="2023-06" db="EMBL/GenBank/DDBJ databases">
        <title>full genome analysis of Phenantherene degrader P3.</title>
        <authorList>
            <person name="Akbar A."/>
            <person name="Rahmeh R."/>
            <person name="Kishk M."/>
        </authorList>
    </citation>
    <scope>NUCLEOTIDE SEQUENCE</scope>
    <source>
        <strain evidence="8">P3</strain>
    </source>
</reference>
<evidence type="ECO:0000259" key="7">
    <source>
        <dbReference type="Pfam" id="PF01035"/>
    </source>
</evidence>
<evidence type="ECO:0000256" key="4">
    <source>
        <dbReference type="ARBA" id="ARBA00022763"/>
    </source>
</evidence>
<evidence type="ECO:0000256" key="5">
    <source>
        <dbReference type="ARBA" id="ARBA00023204"/>
    </source>
</evidence>
<dbReference type="InterPro" id="IPR036217">
    <property type="entry name" value="MethylDNA_cys_MeTrfase_DNAb"/>
</dbReference>
<feature type="domain" description="Methylated-DNA-[protein]-cysteine S-methyltransferase DNA binding" evidence="7">
    <location>
        <begin position="85"/>
        <end position="167"/>
    </location>
</feature>
<dbReference type="Proteomes" id="UP001175604">
    <property type="component" value="Unassembled WGS sequence"/>
</dbReference>
<dbReference type="NCBIfam" id="TIGR00589">
    <property type="entry name" value="ogt"/>
    <property type="match status" value="1"/>
</dbReference>
<dbReference type="Gene3D" id="3.30.160.70">
    <property type="entry name" value="Methylated DNA-protein cysteine methyltransferase domain"/>
    <property type="match status" value="1"/>
</dbReference>
<comment type="catalytic activity">
    <reaction evidence="1">
        <text>a 4-O-methyl-thymidine in DNA + L-cysteinyl-[protein] = a thymidine in DNA + S-methyl-L-cysteinyl-[protein]</text>
        <dbReference type="Rhea" id="RHEA:53428"/>
        <dbReference type="Rhea" id="RHEA-COMP:10131"/>
        <dbReference type="Rhea" id="RHEA-COMP:10132"/>
        <dbReference type="Rhea" id="RHEA-COMP:13555"/>
        <dbReference type="Rhea" id="RHEA-COMP:13556"/>
        <dbReference type="ChEBI" id="CHEBI:29950"/>
        <dbReference type="ChEBI" id="CHEBI:82612"/>
        <dbReference type="ChEBI" id="CHEBI:137386"/>
        <dbReference type="ChEBI" id="CHEBI:137387"/>
        <dbReference type="EC" id="2.1.1.63"/>
    </reaction>
</comment>
<keyword evidence="4" id="KW-0227">DNA damage</keyword>
<dbReference type="PROSITE" id="PS00374">
    <property type="entry name" value="MGMT"/>
    <property type="match status" value="1"/>
</dbReference>
<dbReference type="PANTHER" id="PTHR10815">
    <property type="entry name" value="METHYLATED-DNA--PROTEIN-CYSTEINE METHYLTRANSFERASE"/>
    <property type="match status" value="1"/>
</dbReference>
<comment type="catalytic activity">
    <reaction evidence="6">
        <text>a 6-O-methyl-2'-deoxyguanosine in DNA + L-cysteinyl-[protein] = S-methyl-L-cysteinyl-[protein] + a 2'-deoxyguanosine in DNA</text>
        <dbReference type="Rhea" id="RHEA:24000"/>
        <dbReference type="Rhea" id="RHEA-COMP:10131"/>
        <dbReference type="Rhea" id="RHEA-COMP:10132"/>
        <dbReference type="Rhea" id="RHEA-COMP:11367"/>
        <dbReference type="Rhea" id="RHEA-COMP:11368"/>
        <dbReference type="ChEBI" id="CHEBI:29950"/>
        <dbReference type="ChEBI" id="CHEBI:82612"/>
        <dbReference type="ChEBI" id="CHEBI:85445"/>
        <dbReference type="ChEBI" id="CHEBI:85448"/>
        <dbReference type="EC" id="2.1.1.63"/>
    </reaction>
</comment>
<dbReference type="Pfam" id="PF01035">
    <property type="entry name" value="DNA_binding_1"/>
    <property type="match status" value="1"/>
</dbReference>
<dbReference type="SUPFAM" id="SSF46767">
    <property type="entry name" value="Methylated DNA-protein cysteine methyltransferase, C-terminal domain"/>
    <property type="match status" value="1"/>
</dbReference>
<keyword evidence="3 8" id="KW-0808">Transferase</keyword>
<comment type="caution">
    <text evidence="8">The sequence shown here is derived from an EMBL/GenBank/DDBJ whole genome shotgun (WGS) entry which is preliminary data.</text>
</comment>
<evidence type="ECO:0000313" key="8">
    <source>
        <dbReference type="EMBL" id="MDM9559785.1"/>
    </source>
</evidence>
<evidence type="ECO:0000313" key="9">
    <source>
        <dbReference type="Proteomes" id="UP001175604"/>
    </source>
</evidence>
<proteinExistence type="predicted"/>
<name>A0ABT7W3L0_9BORD</name>
<keyword evidence="9" id="KW-1185">Reference proteome</keyword>
<dbReference type="GO" id="GO:0003908">
    <property type="term" value="F:methylated-DNA-[protein]-cysteine S-methyltransferase activity"/>
    <property type="evidence" value="ECO:0007669"/>
    <property type="project" value="UniProtKB-EC"/>
</dbReference>
<dbReference type="EC" id="2.1.1.63" evidence="8"/>
<evidence type="ECO:0000256" key="1">
    <source>
        <dbReference type="ARBA" id="ARBA00001286"/>
    </source>
</evidence>
<dbReference type="CDD" id="cd06445">
    <property type="entry name" value="ATase"/>
    <property type="match status" value="1"/>
</dbReference>
<organism evidence="8 9">
    <name type="scientific">Bordetella petrii</name>
    <dbReference type="NCBI Taxonomy" id="94624"/>
    <lineage>
        <taxon>Bacteria</taxon>
        <taxon>Pseudomonadati</taxon>
        <taxon>Pseudomonadota</taxon>
        <taxon>Betaproteobacteria</taxon>
        <taxon>Burkholderiales</taxon>
        <taxon>Alcaligenaceae</taxon>
        <taxon>Bordetella</taxon>
    </lineage>
</organism>
<accession>A0ABT7W3L0</accession>
<dbReference type="Gene3D" id="1.10.10.10">
    <property type="entry name" value="Winged helix-like DNA-binding domain superfamily/Winged helix DNA-binding domain"/>
    <property type="match status" value="1"/>
</dbReference>
<dbReference type="InterPro" id="IPR036388">
    <property type="entry name" value="WH-like_DNA-bd_sf"/>
</dbReference>
<dbReference type="EMBL" id="JAUDJE010000009">
    <property type="protein sequence ID" value="MDM9559785.1"/>
    <property type="molecule type" value="Genomic_DNA"/>
</dbReference>
<gene>
    <name evidence="8" type="ORF">QUC21_12165</name>
</gene>
<protein>
    <submittedName>
        <fullName evidence="8">Methylated-DNA--[protein]-cysteine S-methyltransferase</fullName>
        <ecNumber evidence="8">2.1.1.63</ecNumber>
    </submittedName>
</protein>
<dbReference type="InterPro" id="IPR036631">
    <property type="entry name" value="MGMT_N_sf"/>
</dbReference>
<dbReference type="PANTHER" id="PTHR10815:SF5">
    <property type="entry name" value="METHYLATED-DNA--PROTEIN-CYSTEINE METHYLTRANSFERASE"/>
    <property type="match status" value="1"/>
</dbReference>
<evidence type="ECO:0000256" key="2">
    <source>
        <dbReference type="ARBA" id="ARBA00022603"/>
    </source>
</evidence>
<dbReference type="InterPro" id="IPR001497">
    <property type="entry name" value="MethylDNA_cys_MeTrfase_AS"/>
</dbReference>
<dbReference type="SUPFAM" id="SSF53155">
    <property type="entry name" value="Methylated DNA-protein cysteine methyltransferase domain"/>
    <property type="match status" value="1"/>
</dbReference>
<evidence type="ECO:0000256" key="3">
    <source>
        <dbReference type="ARBA" id="ARBA00022679"/>
    </source>
</evidence>
<dbReference type="RefSeq" id="WP_289785744.1">
    <property type="nucleotide sequence ID" value="NZ_JAUDJE010000009.1"/>
</dbReference>
<dbReference type="InterPro" id="IPR014048">
    <property type="entry name" value="MethylDNA_cys_MeTrfase_DNA-bd"/>
</dbReference>
<evidence type="ECO:0000256" key="6">
    <source>
        <dbReference type="ARBA" id="ARBA00049348"/>
    </source>
</evidence>
<sequence length="183" mass="19501">MKLRLSTIPSPLGDLLLVVDAAGRVRALDFADHQARLRRGLRGHYGSYELAEGAPPPVIAAALAAYFAGQLDALRDIATATGGTDFERRVWRALLDIPPGQTTSYGRLARALGLDDPRAAIDVGAAVGANPIDLIVPCHRVIGSKGELKGYAGGAHRKRWLLEHEGAWREAPAPAETARLPGF</sequence>
<keyword evidence="5" id="KW-0234">DNA repair</keyword>
<dbReference type="GO" id="GO:0032259">
    <property type="term" value="P:methylation"/>
    <property type="evidence" value="ECO:0007669"/>
    <property type="project" value="UniProtKB-KW"/>
</dbReference>
<keyword evidence="2 8" id="KW-0489">Methyltransferase</keyword>